<feature type="compositionally biased region" description="Low complexity" evidence="2">
    <location>
        <begin position="1006"/>
        <end position="1021"/>
    </location>
</feature>
<feature type="compositionally biased region" description="Polar residues" evidence="2">
    <location>
        <begin position="1520"/>
        <end position="1529"/>
    </location>
</feature>
<feature type="compositionally biased region" description="Low complexity" evidence="2">
    <location>
        <begin position="963"/>
        <end position="980"/>
    </location>
</feature>
<feature type="compositionally biased region" description="Polar residues" evidence="2">
    <location>
        <begin position="530"/>
        <end position="555"/>
    </location>
</feature>
<reference evidence="5" key="1">
    <citation type="submission" date="2025-08" db="UniProtKB">
        <authorList>
            <consortium name="RefSeq"/>
        </authorList>
    </citation>
    <scope>IDENTIFICATION</scope>
</reference>
<feature type="region of interest" description="Disordered" evidence="2">
    <location>
        <begin position="1508"/>
        <end position="1529"/>
    </location>
</feature>
<feature type="compositionally biased region" description="Basic and acidic residues" evidence="2">
    <location>
        <begin position="185"/>
        <end position="207"/>
    </location>
</feature>
<dbReference type="Gene3D" id="2.60.200.20">
    <property type="match status" value="1"/>
</dbReference>
<protein>
    <submittedName>
        <fullName evidence="5">Centrosomal protein of 170 kDa protein B</fullName>
    </submittedName>
</protein>
<feature type="region of interest" description="Disordered" evidence="2">
    <location>
        <begin position="328"/>
        <end position="517"/>
    </location>
</feature>
<organism evidence="4 5">
    <name type="scientific">Chanos chanos</name>
    <name type="common">Milkfish</name>
    <name type="synonym">Mugil chanos</name>
    <dbReference type="NCBI Taxonomy" id="29144"/>
    <lineage>
        <taxon>Eukaryota</taxon>
        <taxon>Metazoa</taxon>
        <taxon>Chordata</taxon>
        <taxon>Craniata</taxon>
        <taxon>Vertebrata</taxon>
        <taxon>Euteleostomi</taxon>
        <taxon>Actinopterygii</taxon>
        <taxon>Neopterygii</taxon>
        <taxon>Teleostei</taxon>
        <taxon>Ostariophysi</taxon>
        <taxon>Gonorynchiformes</taxon>
        <taxon>Chanidae</taxon>
        <taxon>Chanos</taxon>
    </lineage>
</organism>
<dbReference type="OrthoDB" id="444265at2759"/>
<feature type="compositionally biased region" description="Polar residues" evidence="2">
    <location>
        <begin position="846"/>
        <end position="864"/>
    </location>
</feature>
<feature type="region of interest" description="Disordered" evidence="2">
    <location>
        <begin position="1133"/>
        <end position="1278"/>
    </location>
</feature>
<dbReference type="SUPFAM" id="SSF49879">
    <property type="entry name" value="SMAD/FHA domain"/>
    <property type="match status" value="1"/>
</dbReference>
<keyword evidence="4" id="KW-1185">Reference proteome</keyword>
<dbReference type="Proteomes" id="UP000504632">
    <property type="component" value="Chromosome 1"/>
</dbReference>
<feature type="compositionally biased region" description="Polar residues" evidence="2">
    <location>
        <begin position="375"/>
        <end position="391"/>
    </location>
</feature>
<evidence type="ECO:0000256" key="2">
    <source>
        <dbReference type="SAM" id="MobiDB-lite"/>
    </source>
</evidence>
<dbReference type="GeneID" id="115805940"/>
<feature type="compositionally biased region" description="Low complexity" evidence="2">
    <location>
        <begin position="496"/>
        <end position="512"/>
    </location>
</feature>
<feature type="compositionally biased region" description="Polar residues" evidence="2">
    <location>
        <begin position="455"/>
        <end position="482"/>
    </location>
</feature>
<dbReference type="InterPro" id="IPR008984">
    <property type="entry name" value="SMAD_FHA_dom_sf"/>
</dbReference>
<feature type="compositionally biased region" description="Basic and acidic residues" evidence="2">
    <location>
        <begin position="246"/>
        <end position="255"/>
    </location>
</feature>
<name>A0A6J2URV3_CHACN</name>
<gene>
    <name evidence="5" type="primary">cep170ba</name>
</gene>
<dbReference type="PANTHER" id="PTHR15715">
    <property type="entry name" value="CENTROSOMAL PROTEIN OF 170 KDA"/>
    <property type="match status" value="1"/>
</dbReference>
<feature type="region of interest" description="Disordered" evidence="2">
    <location>
        <begin position="121"/>
        <end position="269"/>
    </location>
</feature>
<feature type="domain" description="FHA" evidence="3">
    <location>
        <begin position="23"/>
        <end position="73"/>
    </location>
</feature>
<dbReference type="PANTHER" id="PTHR15715:SF18">
    <property type="entry name" value="CENTROSOMAL PROTEIN OF 170 KDA PROTEIN B"/>
    <property type="match status" value="1"/>
</dbReference>
<feature type="compositionally biased region" description="Basic and acidic residues" evidence="2">
    <location>
        <begin position="124"/>
        <end position="140"/>
    </location>
</feature>
<feature type="region of interest" description="Disordered" evidence="2">
    <location>
        <begin position="798"/>
        <end position="871"/>
    </location>
</feature>
<evidence type="ECO:0000313" key="4">
    <source>
        <dbReference type="Proteomes" id="UP000504632"/>
    </source>
</evidence>
<feature type="compositionally biased region" description="Basic and acidic residues" evidence="2">
    <location>
        <begin position="572"/>
        <end position="586"/>
    </location>
</feature>
<feature type="region of interest" description="Disordered" evidence="2">
    <location>
        <begin position="963"/>
        <end position="1103"/>
    </location>
</feature>
<dbReference type="RefSeq" id="XP_030622548.1">
    <property type="nucleotide sequence ID" value="XM_030766688.1"/>
</dbReference>
<feature type="compositionally biased region" description="Polar residues" evidence="2">
    <location>
        <begin position="981"/>
        <end position="1005"/>
    </location>
</feature>
<feature type="compositionally biased region" description="Basic and acidic residues" evidence="2">
    <location>
        <begin position="1023"/>
        <end position="1040"/>
    </location>
</feature>
<proteinExistence type="inferred from homology"/>
<sequence>MSLTSWFLVSSSGTRHRLPREMIFVGREECELMLQSRSVDKQHAVINYDPATDEHLVKDLGSLNGTFVNDLRIPDQTYITLKMSDVIRFGYDAHVYILEKSQHKVPEEALKHEKYTSQFQIGLRAHETRKREQAELKTRNTESSGSKPDKAELKTLTDTPVHKPTPLYGQPSWWGEDDEPGGQDSDGRRPNDDHTENTKENSRHTPEVKQSPPESKEDQDKSIYSYRREPSYFEIPTKDFSQLKTVRTEDQEIPTKDTNATATPTPPVVQSHASFTIEFDDCTPGKMKIKDHVTKFSFRQRKNPSKEATATPTEVMSVENKVTDWLAQNNVSMRSSRSDNLCSTKGDMSTDDKHHHDGQSDSDSEGPVNDDKGSLISQPPTGSETLSQQGLLSEFVMSQPFISPENEEPTGAKPDHQQAFIIEFFDNNPRKKQAQSLNMSPPDSLKSKPDKRKVTSQVESAGSNTHTQRLTIPLNDSGNFQRGGSLRREKTDIRMSASNFSSRSASSKPFGSLGRNSRLARDFTALLKASKSNSSDTSPAHSHSPDINLTCTPYPTHQAVPSKPSHMSHAQQDTEAKSPKGPKHEEEDSLSDAGTYTIEADGPDKDLEEARSRIDQVFGVGECSEHSSQPSGAAAAYKPVVLEQRQGQDSLADREFRPSVLSHNPANLRDLSMGPAQMRSVDLVNSGGPKWVSRWASLADSYSNSGHVSGLCNIPAQKERVDGGGQIIHQAMLNQNSDTTESEIGQSHRARRVLPQVPSKEKTETTLPSILTQQSYLTYEAVERREVLRTQDDINKLRVQEDLDPDSLSDTSKSDDGSMEQCRKYSAKQETVVKLGKTGRDKGSPQKFSTATLTRPGKPNSSAPNLEFQDKESKEVSVSLVRQESFTKDRPSDDVYVTRLPQITSHLSTREGDPTHSLQGMYSQDTQSYLKDTEAALAALESKLQGRRQGQQLAGSSYLLEDSLSGDSDVDTSSTVSQQSNRNAPSTTVKKPVVLSNNSRQKSPTSQHNQEPNQSQQSSQELFSDHRSFSAAAKDSKVEPSRSYQLQNSTGKHRVLDLSNDHQDSNKRYLPDTVSSDQEFSSKPSASRKISVPLKKDDSSKSLRSMVAKALGRSNSLSAPRPTRTSMLRRARLGEASDNESAETDRTSQNSDPNIPATKGAQESKKLSRLDLLALPRRRTGSFTTTSDTESSTRRTGFSNRSSESSSSVRKASVPPEAKTGTRRGTGPTGKQPIIRGRSSSAKYASSSRRRQKGLDYTSTSEEEYESNHNISKHKRSHNSAALQVLRAQAPSLTQPKPRAVHSEEECHSGDAFQNWTSHSAEIARLSQDLAKDLAILAREIHDVAGDAEPQTSTTKDSKTSARSISAHEELQHNVPVASPMYQKVRKLVSSSGEPACTINDEKSSLKQQSRNKEEVIFDNVVLNPVFQLSQAIRENTEQLMEKIKVLFHNKTEVWKEIEAKLNTSEYDPALNTSNKKITSILGDLRTIQKQLEVINIIIDPSGNQDLGKNFAAGSPSPLGMTTSRTSRD</sequence>
<feature type="compositionally biased region" description="Low complexity" evidence="2">
    <location>
        <begin position="1223"/>
        <end position="1247"/>
    </location>
</feature>
<feature type="compositionally biased region" description="Basic and acidic residues" evidence="2">
    <location>
        <begin position="348"/>
        <end position="359"/>
    </location>
</feature>
<feature type="region of interest" description="Disordered" evidence="2">
    <location>
        <begin position="1347"/>
        <end position="1367"/>
    </location>
</feature>
<evidence type="ECO:0000256" key="1">
    <source>
        <dbReference type="ARBA" id="ARBA00010436"/>
    </source>
</evidence>
<feature type="compositionally biased region" description="Basic and acidic residues" evidence="2">
    <location>
        <begin position="1356"/>
        <end position="1367"/>
    </location>
</feature>
<feature type="compositionally biased region" description="Polar residues" evidence="2">
    <location>
        <begin position="1073"/>
        <end position="1085"/>
    </location>
</feature>
<dbReference type="SMART" id="SM00240">
    <property type="entry name" value="FHA"/>
    <property type="match status" value="1"/>
</dbReference>
<evidence type="ECO:0000259" key="3">
    <source>
        <dbReference type="PROSITE" id="PS50006"/>
    </source>
</evidence>
<dbReference type="Pfam" id="PF00498">
    <property type="entry name" value="FHA"/>
    <property type="match status" value="1"/>
</dbReference>
<feature type="compositionally biased region" description="Basic and acidic residues" evidence="2">
    <location>
        <begin position="1054"/>
        <end position="1070"/>
    </location>
</feature>
<feature type="compositionally biased region" description="Basic and acidic residues" evidence="2">
    <location>
        <begin position="214"/>
        <end position="231"/>
    </location>
</feature>
<comment type="similarity">
    <text evidence="1">Belongs to the CEP170 family.</text>
</comment>
<dbReference type="CTD" id="792564"/>
<accession>A0A6J2URV3</accession>
<feature type="region of interest" description="Disordered" evidence="2">
    <location>
        <begin position="529"/>
        <end position="609"/>
    </location>
</feature>
<feature type="compositionally biased region" description="Low complexity" evidence="2">
    <location>
        <begin position="1181"/>
        <end position="1208"/>
    </location>
</feature>
<dbReference type="InParanoid" id="A0A6J2URV3"/>
<dbReference type="PROSITE" id="PS50006">
    <property type="entry name" value="FHA_DOMAIN"/>
    <property type="match status" value="1"/>
</dbReference>
<feature type="compositionally biased region" description="Polar residues" evidence="2">
    <location>
        <begin position="328"/>
        <end position="347"/>
    </location>
</feature>
<dbReference type="InterPro" id="IPR000253">
    <property type="entry name" value="FHA_dom"/>
</dbReference>
<dbReference type="InterPro" id="IPR051176">
    <property type="entry name" value="Cent_Immune-Sig_Mod"/>
</dbReference>
<dbReference type="Pfam" id="PF15308">
    <property type="entry name" value="CEP170_C"/>
    <property type="match status" value="1"/>
</dbReference>
<dbReference type="InterPro" id="IPR029300">
    <property type="entry name" value="CEP170_C"/>
</dbReference>
<evidence type="ECO:0000313" key="5">
    <source>
        <dbReference type="RefSeq" id="XP_030622548.1"/>
    </source>
</evidence>